<evidence type="ECO:0000313" key="1">
    <source>
        <dbReference type="EMBL" id="CAG9327056.1"/>
    </source>
</evidence>
<gene>
    <name evidence="1" type="ORF">BSTOLATCC_MIC42314</name>
</gene>
<accession>A0AAU9JG85</accession>
<sequence length="293" mass="34246">MNKINPGRKILDIRIDMGNQSYSHIRVHENDEPDDLAYKFCLENELNIDECQSLISKAIEHQIDILLDEEERSNKLLNTSKLTSAQTYKNELNLASHHKFQNYFNNLRQKQENCSIKGRYELSSERSQKSIEEQVKHSIRHSSLTKFNNTYAPSFKLNKTQMIRPASNSRERNEKIIGKNSEKIFIRMKKDRYVKLFRLLNPGNHSSLLFLSKIDFELLTSQLINILKPLWANLEENEGGIDYEMFSIFMDDILIYLTPGDKSLLFSQIEKLAKNRDSSSFSANAMKKKFELI</sequence>
<dbReference type="PANTHER" id="PTHR35381">
    <property type="entry name" value="EF-HAND DOMAIN-CONTAINING PROTEIN"/>
    <property type="match status" value="1"/>
</dbReference>
<dbReference type="EMBL" id="CAJZBQ010000041">
    <property type="protein sequence ID" value="CAG9327056.1"/>
    <property type="molecule type" value="Genomic_DNA"/>
</dbReference>
<name>A0AAU9JG85_9CILI</name>
<protein>
    <submittedName>
        <fullName evidence="1">Uncharacterized protein</fullName>
    </submittedName>
</protein>
<dbReference type="PANTHER" id="PTHR35381:SF1">
    <property type="entry name" value="EF-HAND DOMAIN-CONTAINING PROTEIN"/>
    <property type="match status" value="1"/>
</dbReference>
<comment type="caution">
    <text evidence="1">The sequence shown here is derived from an EMBL/GenBank/DDBJ whole genome shotgun (WGS) entry which is preliminary data.</text>
</comment>
<proteinExistence type="predicted"/>
<organism evidence="1 2">
    <name type="scientific">Blepharisma stoltei</name>
    <dbReference type="NCBI Taxonomy" id="1481888"/>
    <lineage>
        <taxon>Eukaryota</taxon>
        <taxon>Sar</taxon>
        <taxon>Alveolata</taxon>
        <taxon>Ciliophora</taxon>
        <taxon>Postciliodesmatophora</taxon>
        <taxon>Heterotrichea</taxon>
        <taxon>Heterotrichida</taxon>
        <taxon>Blepharismidae</taxon>
        <taxon>Blepharisma</taxon>
    </lineage>
</organism>
<dbReference type="AlphaFoldDB" id="A0AAU9JG85"/>
<evidence type="ECO:0000313" key="2">
    <source>
        <dbReference type="Proteomes" id="UP001162131"/>
    </source>
</evidence>
<dbReference type="Proteomes" id="UP001162131">
    <property type="component" value="Unassembled WGS sequence"/>
</dbReference>
<keyword evidence="2" id="KW-1185">Reference proteome</keyword>
<reference evidence="1" key="1">
    <citation type="submission" date="2021-09" db="EMBL/GenBank/DDBJ databases">
        <authorList>
            <consortium name="AG Swart"/>
            <person name="Singh M."/>
            <person name="Singh A."/>
            <person name="Seah K."/>
            <person name="Emmerich C."/>
        </authorList>
    </citation>
    <scope>NUCLEOTIDE SEQUENCE</scope>
    <source>
        <strain evidence="1">ATCC30299</strain>
    </source>
</reference>